<dbReference type="AlphaFoldDB" id="A0A6S6SD10"/>
<dbReference type="SMART" id="SM00671">
    <property type="entry name" value="SEL1"/>
    <property type="match status" value="2"/>
</dbReference>
<reference evidence="9" key="1">
    <citation type="submission" date="2020-01" db="EMBL/GenBank/DDBJ databases">
        <authorList>
            <person name="Meier V. D."/>
            <person name="Meier V D."/>
        </authorList>
    </citation>
    <scope>NUCLEOTIDE SEQUENCE</scope>
    <source>
        <strain evidence="9">HLG_WM_MAG_01</strain>
    </source>
</reference>
<dbReference type="InterPro" id="IPR011990">
    <property type="entry name" value="TPR-like_helical_dom_sf"/>
</dbReference>
<keyword evidence="6" id="KW-0802">TPR repeat</keyword>
<evidence type="ECO:0000256" key="1">
    <source>
        <dbReference type="ARBA" id="ARBA00001526"/>
    </source>
</evidence>
<evidence type="ECO:0000256" key="4">
    <source>
        <dbReference type="ARBA" id="ARBA00022737"/>
    </source>
</evidence>
<dbReference type="Pfam" id="PF08238">
    <property type="entry name" value="Sel1"/>
    <property type="match status" value="2"/>
</dbReference>
<dbReference type="InterPro" id="IPR006597">
    <property type="entry name" value="Sel1-like"/>
</dbReference>
<dbReference type="Gene3D" id="1.25.40.10">
    <property type="entry name" value="Tetratricopeptide repeat domain"/>
    <property type="match status" value="1"/>
</dbReference>
<proteinExistence type="inferred from homology"/>
<keyword evidence="4" id="KW-0677">Repeat</keyword>
<dbReference type="GO" id="GO:0046677">
    <property type="term" value="P:response to antibiotic"/>
    <property type="evidence" value="ECO:0007669"/>
    <property type="project" value="UniProtKB-KW"/>
</dbReference>
<evidence type="ECO:0000256" key="5">
    <source>
        <dbReference type="ARBA" id="ARBA00022801"/>
    </source>
</evidence>
<dbReference type="GO" id="GO:0008800">
    <property type="term" value="F:beta-lactamase activity"/>
    <property type="evidence" value="ECO:0007669"/>
    <property type="project" value="UniProtKB-EC"/>
</dbReference>
<evidence type="ECO:0000256" key="2">
    <source>
        <dbReference type="ARBA" id="ARBA00008486"/>
    </source>
</evidence>
<organism evidence="9">
    <name type="scientific">uncultured Sulfurovum sp</name>
    <dbReference type="NCBI Taxonomy" id="269237"/>
    <lineage>
        <taxon>Bacteria</taxon>
        <taxon>Pseudomonadati</taxon>
        <taxon>Campylobacterota</taxon>
        <taxon>Epsilonproteobacteria</taxon>
        <taxon>Campylobacterales</taxon>
        <taxon>Sulfurovaceae</taxon>
        <taxon>Sulfurovum</taxon>
        <taxon>environmental samples</taxon>
    </lineage>
</organism>
<keyword evidence="8" id="KW-0046">Antibiotic resistance</keyword>
<evidence type="ECO:0000256" key="8">
    <source>
        <dbReference type="ARBA" id="ARBA00023251"/>
    </source>
</evidence>
<keyword evidence="7" id="KW-1015">Disulfide bond</keyword>
<dbReference type="EC" id="3.5.2.6" evidence="3"/>
<evidence type="ECO:0000256" key="6">
    <source>
        <dbReference type="ARBA" id="ARBA00022803"/>
    </source>
</evidence>
<comment type="catalytic activity">
    <reaction evidence="1">
        <text>a beta-lactam + H2O = a substituted beta-amino acid</text>
        <dbReference type="Rhea" id="RHEA:20401"/>
        <dbReference type="ChEBI" id="CHEBI:15377"/>
        <dbReference type="ChEBI" id="CHEBI:35627"/>
        <dbReference type="ChEBI" id="CHEBI:140347"/>
        <dbReference type="EC" id="3.5.2.6"/>
    </reaction>
</comment>
<accession>A0A6S6SD10</accession>
<dbReference type="SUPFAM" id="SSF81901">
    <property type="entry name" value="HCP-like"/>
    <property type="match status" value="1"/>
</dbReference>
<dbReference type="InterPro" id="IPR040239">
    <property type="entry name" value="HcpB-like"/>
</dbReference>
<dbReference type="PANTHER" id="PTHR13891">
    <property type="entry name" value="CYTOCHROME C OXIDASE ASSEMBLY FACTOR 7"/>
    <property type="match status" value="1"/>
</dbReference>
<sequence>MKQLILYFLIINFLNAYSEIGINNVIENCKGAQYKECYDAISDFKNDNNYADINWKWIIKLNKNLCDASYAKACMSLGNLYTINSIQEIKVDLEKSAIYNTKACELNNMIACNNLGVMYKYGKFYKKDYKKALELFMKSCSNKDHSAVEKACRSKEEIIRILQEEIDSGG</sequence>
<keyword evidence="5" id="KW-0378">Hydrolase</keyword>
<dbReference type="PANTHER" id="PTHR13891:SF1">
    <property type="entry name" value="CYTOCHROME C OXIDASE ASSEMBLY FACTOR 7"/>
    <property type="match status" value="1"/>
</dbReference>
<evidence type="ECO:0000313" key="9">
    <source>
        <dbReference type="EMBL" id="CAA6801202.1"/>
    </source>
</evidence>
<protein>
    <recommendedName>
        <fullName evidence="3">beta-lactamase</fullName>
        <ecNumber evidence="3">3.5.2.6</ecNumber>
    </recommendedName>
</protein>
<evidence type="ECO:0000256" key="7">
    <source>
        <dbReference type="ARBA" id="ARBA00023157"/>
    </source>
</evidence>
<dbReference type="EMBL" id="CACVAS010000020">
    <property type="protein sequence ID" value="CAA6801202.1"/>
    <property type="molecule type" value="Genomic_DNA"/>
</dbReference>
<name>A0A6S6SD10_9BACT</name>
<gene>
    <name evidence="9" type="ORF">HELGO_WM2414</name>
</gene>
<evidence type="ECO:0000256" key="3">
    <source>
        <dbReference type="ARBA" id="ARBA00012865"/>
    </source>
</evidence>
<comment type="similarity">
    <text evidence="2">Belongs to the hcp beta-lactamase family.</text>
</comment>